<evidence type="ECO:0000259" key="2">
    <source>
        <dbReference type="PROSITE" id="PS50975"/>
    </source>
</evidence>
<dbReference type="PROSITE" id="PS50975">
    <property type="entry name" value="ATP_GRASP"/>
    <property type="match status" value="1"/>
</dbReference>
<keyword evidence="3" id="KW-0436">Ligase</keyword>
<dbReference type="InterPro" id="IPR011761">
    <property type="entry name" value="ATP-grasp"/>
</dbReference>
<evidence type="ECO:0000313" key="4">
    <source>
        <dbReference type="Proteomes" id="UP000198122"/>
    </source>
</evidence>
<dbReference type="GO" id="GO:0016874">
    <property type="term" value="F:ligase activity"/>
    <property type="evidence" value="ECO:0007669"/>
    <property type="project" value="UniProtKB-KW"/>
</dbReference>
<dbReference type="Gene3D" id="3.30.470.20">
    <property type="entry name" value="ATP-grasp fold, B domain"/>
    <property type="match status" value="1"/>
</dbReference>
<keyword evidence="1" id="KW-0067">ATP-binding</keyword>
<dbReference type="AlphaFoldDB" id="A0A212U7R4"/>
<dbReference type="GO" id="GO:0005524">
    <property type="term" value="F:ATP binding"/>
    <property type="evidence" value="ECO:0007669"/>
    <property type="project" value="UniProtKB-UniRule"/>
</dbReference>
<evidence type="ECO:0000256" key="1">
    <source>
        <dbReference type="PROSITE-ProRule" id="PRU00409"/>
    </source>
</evidence>
<gene>
    <name evidence="3" type="ORF">SAMN05445756_2211</name>
</gene>
<dbReference type="Pfam" id="PF02786">
    <property type="entry name" value="CPSase_L_D2"/>
    <property type="match status" value="1"/>
</dbReference>
<keyword evidence="1" id="KW-0547">Nucleotide-binding</keyword>
<protein>
    <submittedName>
        <fullName evidence="3">D-aspartate ligase</fullName>
    </submittedName>
</protein>
<name>A0A212U7R4_9MICO</name>
<keyword evidence="4" id="KW-1185">Reference proteome</keyword>
<sequence>MSESTPQQPGYTAQPAPGSTPAFDLVMVGGDIGVYALARAFNDRYGIVPTVVSRVATGPVMNSAIINHHLIGEEKTSEETLDELVRLGREHDGSRPLLLLTNQDTIVRMVMEREDELAQYYTIPMASVDLLDRISDKVEFAHACAELGIPHPATQVLDFAGSAAADWQAPAVESPFPVVAKPATTSQYETLKFPGKKKVYFLDTQAEYDEMVRVLRAAGFTGQFLVQQLVGGDDTYMRSITAYRDQFGQTTLLAGAHVLLEEHSPTALGNPAAMFTTPLPEMWESAVRFLDHMDYRGFANFDVKVDPTDGTGYFLEMNSRIGRNNYYVTAAGANVAEFVVTDAIENRPHEPVRVENEILYTVLFKPFLMRYVVDPALRRRVNAASRNGTFHPLWNPRKDTLWRQGYTIVAMLNHVRKFLKYYPKPSQHGF</sequence>
<dbReference type="EMBL" id="FYEZ01000004">
    <property type="protein sequence ID" value="SNC74293.1"/>
    <property type="molecule type" value="Genomic_DNA"/>
</dbReference>
<reference evidence="3 4" key="1">
    <citation type="submission" date="2017-06" db="EMBL/GenBank/DDBJ databases">
        <authorList>
            <person name="Kim H.J."/>
            <person name="Triplett B.A."/>
        </authorList>
    </citation>
    <scope>NUCLEOTIDE SEQUENCE [LARGE SCALE GENOMIC DNA]</scope>
    <source>
        <strain evidence="3 4">DSM 22179</strain>
    </source>
</reference>
<proteinExistence type="predicted"/>
<dbReference type="Proteomes" id="UP000198122">
    <property type="component" value="Unassembled WGS sequence"/>
</dbReference>
<dbReference type="GO" id="GO:0046872">
    <property type="term" value="F:metal ion binding"/>
    <property type="evidence" value="ECO:0007669"/>
    <property type="project" value="InterPro"/>
</dbReference>
<evidence type="ECO:0000313" key="3">
    <source>
        <dbReference type="EMBL" id="SNC74293.1"/>
    </source>
</evidence>
<dbReference type="SUPFAM" id="SSF56059">
    <property type="entry name" value="Glutathione synthetase ATP-binding domain-like"/>
    <property type="match status" value="1"/>
</dbReference>
<accession>A0A212U7R4</accession>
<dbReference type="InterPro" id="IPR005479">
    <property type="entry name" value="CPAse_ATP-bd"/>
</dbReference>
<dbReference type="RefSeq" id="WP_234994460.1">
    <property type="nucleotide sequence ID" value="NZ_FYEZ01000004.1"/>
</dbReference>
<feature type="domain" description="ATP-grasp" evidence="2">
    <location>
        <begin position="141"/>
        <end position="344"/>
    </location>
</feature>
<organism evidence="3 4">
    <name type="scientific">Kytococcus aerolatus</name>
    <dbReference type="NCBI Taxonomy" id="592308"/>
    <lineage>
        <taxon>Bacteria</taxon>
        <taxon>Bacillati</taxon>
        <taxon>Actinomycetota</taxon>
        <taxon>Actinomycetes</taxon>
        <taxon>Micrococcales</taxon>
        <taxon>Kytococcaceae</taxon>
        <taxon>Kytococcus</taxon>
    </lineage>
</organism>